<keyword evidence="1" id="KW-0378">Hydrolase</keyword>
<organism evidence="4 5">
    <name type="scientific">Flagellimonas algicola</name>
    <dbReference type="NCBI Taxonomy" id="2583815"/>
    <lineage>
        <taxon>Bacteria</taxon>
        <taxon>Pseudomonadati</taxon>
        <taxon>Bacteroidota</taxon>
        <taxon>Flavobacteriia</taxon>
        <taxon>Flavobacteriales</taxon>
        <taxon>Flavobacteriaceae</taxon>
        <taxon>Flagellimonas</taxon>
    </lineage>
</organism>
<dbReference type="Pfam" id="PF00326">
    <property type="entry name" value="Peptidase_S9"/>
    <property type="match status" value="1"/>
</dbReference>
<evidence type="ECO:0000256" key="2">
    <source>
        <dbReference type="ARBA" id="ARBA00022825"/>
    </source>
</evidence>
<keyword evidence="2" id="KW-0645">Protease</keyword>
<dbReference type="PANTHER" id="PTHR42776:SF27">
    <property type="entry name" value="DIPEPTIDYL PEPTIDASE FAMILY MEMBER 6"/>
    <property type="match status" value="1"/>
</dbReference>
<dbReference type="PANTHER" id="PTHR42776">
    <property type="entry name" value="SERINE PEPTIDASE S9 FAMILY MEMBER"/>
    <property type="match status" value="1"/>
</dbReference>
<proteinExistence type="predicted"/>
<dbReference type="RefSeq" id="WP_138837837.1">
    <property type="nucleotide sequence ID" value="NZ_VCNI01000002.1"/>
</dbReference>
<evidence type="ECO:0000313" key="4">
    <source>
        <dbReference type="EMBL" id="TMU55559.1"/>
    </source>
</evidence>
<dbReference type="SUPFAM" id="SSF53474">
    <property type="entry name" value="alpha/beta-Hydrolases"/>
    <property type="match status" value="1"/>
</dbReference>
<protein>
    <submittedName>
        <fullName evidence="4">S9 family peptidase</fullName>
    </submittedName>
</protein>
<gene>
    <name evidence="4" type="ORF">FGG15_15440</name>
</gene>
<dbReference type="Gene3D" id="3.40.50.1820">
    <property type="entry name" value="alpha/beta hydrolase"/>
    <property type="match status" value="1"/>
</dbReference>
<dbReference type="InterPro" id="IPR001375">
    <property type="entry name" value="Peptidase_S9_cat"/>
</dbReference>
<keyword evidence="5" id="KW-1185">Reference proteome</keyword>
<sequence>MAKFIIQSFFLWAVPMLFSPIVVFSQLTVEEHLGMENLNSPKVYGSKILYAQTTKDRWDGRTTSSILLSNTDGKNKVRLTENEYDYDPKWSPNGDFISFISYRNNLQQVYVIPRNGGEPKKASDAQAYISNHQWLDNETIAYVDDEPRDSILVAKEKANGGGYLVGTEFYTNALWSFNINSGKKEKITDGSYRIVEFDISNDSRYLAIIGAKNYDAYESIVHSWVEVINLQSGKSVYKFDKANALNTPKFSPDGTRISFVGSTQGYASNDGLFMVDLKNLETKNLAYDFDPTIQKTEWLDDNSICFSTPRSGYVGIYKVSRKDKISSIVDPYWVIYDFQLGEDILFTASRGSKTNQLYKLGLGENPEHALALTHLNSDLAPKIKTTSEVIDYGSKDGTQVQGIITYPINYDKSKTYPLMVIPHGGPDALVMDDFNWMGQYFADNGYVVFQPNFRGSIGYGRDFYAGNRNAFGHADLEDILAGVERLIALGIADRDRLVIGGWSYGGYMANWAITQTDMFKASISVAGVSNLVSLYGQHEFSNREIGIWEYKALPIDNIDNYRKASPIFFVKNVKTPLLILHGANDSRSPTLQAWEMYRAMKDAGKEVEMMIYPRAGHSIGNPVQFKSVLHNWLGWADRHIGR</sequence>
<keyword evidence="2" id="KW-0720">Serine protease</keyword>
<reference evidence="4 5" key="1">
    <citation type="submission" date="2019-05" db="EMBL/GenBank/DDBJ databases">
        <title>Flagellimonas sp. AsT0115, sp. nov., isolated from a marine red algae, Asparagopsis taxiformis.</title>
        <authorList>
            <person name="Kim J."/>
            <person name="Jeong S.E."/>
            <person name="Jeon C.O."/>
        </authorList>
    </citation>
    <scope>NUCLEOTIDE SEQUENCE [LARGE SCALE GENOMIC DNA]</scope>
    <source>
        <strain evidence="4 5">AsT0115</strain>
    </source>
</reference>
<dbReference type="SUPFAM" id="SSF82171">
    <property type="entry name" value="DPP6 N-terminal domain-like"/>
    <property type="match status" value="1"/>
</dbReference>
<comment type="caution">
    <text evidence="4">The sequence shown here is derived from an EMBL/GenBank/DDBJ whole genome shotgun (WGS) entry which is preliminary data.</text>
</comment>
<name>A0ABY2WL38_9FLAO</name>
<dbReference type="InterPro" id="IPR011659">
    <property type="entry name" value="WD40"/>
</dbReference>
<evidence type="ECO:0000313" key="5">
    <source>
        <dbReference type="Proteomes" id="UP000751614"/>
    </source>
</evidence>
<dbReference type="Proteomes" id="UP000751614">
    <property type="component" value="Unassembled WGS sequence"/>
</dbReference>
<accession>A0ABY2WL38</accession>
<dbReference type="Pfam" id="PF07676">
    <property type="entry name" value="PD40"/>
    <property type="match status" value="1"/>
</dbReference>
<dbReference type="Gene3D" id="2.120.10.30">
    <property type="entry name" value="TolB, C-terminal domain"/>
    <property type="match status" value="1"/>
</dbReference>
<evidence type="ECO:0000256" key="1">
    <source>
        <dbReference type="ARBA" id="ARBA00022801"/>
    </source>
</evidence>
<dbReference type="EMBL" id="VCNI01000002">
    <property type="protein sequence ID" value="TMU55559.1"/>
    <property type="molecule type" value="Genomic_DNA"/>
</dbReference>
<feature type="domain" description="Peptidase S9 prolyl oligopeptidase catalytic" evidence="3">
    <location>
        <begin position="434"/>
        <end position="641"/>
    </location>
</feature>
<dbReference type="Gene3D" id="2.120.10.60">
    <property type="entry name" value="Tricorn protease N-terminal domain"/>
    <property type="match status" value="1"/>
</dbReference>
<dbReference type="InterPro" id="IPR011042">
    <property type="entry name" value="6-blade_b-propeller_TolB-like"/>
</dbReference>
<dbReference type="InterPro" id="IPR029058">
    <property type="entry name" value="AB_hydrolase_fold"/>
</dbReference>
<evidence type="ECO:0000259" key="3">
    <source>
        <dbReference type="Pfam" id="PF00326"/>
    </source>
</evidence>